<dbReference type="AlphaFoldDB" id="A0ABD0UEA8"/>
<proteinExistence type="predicted"/>
<accession>A0ABD0UEA8</accession>
<evidence type="ECO:0000313" key="2">
    <source>
        <dbReference type="Proteomes" id="UP001552299"/>
    </source>
</evidence>
<evidence type="ECO:0000313" key="1">
    <source>
        <dbReference type="EMBL" id="KAL0908503.1"/>
    </source>
</evidence>
<gene>
    <name evidence="1" type="ORF">M5K25_023000</name>
</gene>
<protein>
    <submittedName>
        <fullName evidence="1">Uncharacterized protein</fullName>
    </submittedName>
</protein>
<organism evidence="1 2">
    <name type="scientific">Dendrobium thyrsiflorum</name>
    <name type="common">Pinecone-like raceme dendrobium</name>
    <name type="synonym">Orchid</name>
    <dbReference type="NCBI Taxonomy" id="117978"/>
    <lineage>
        <taxon>Eukaryota</taxon>
        <taxon>Viridiplantae</taxon>
        <taxon>Streptophyta</taxon>
        <taxon>Embryophyta</taxon>
        <taxon>Tracheophyta</taxon>
        <taxon>Spermatophyta</taxon>
        <taxon>Magnoliopsida</taxon>
        <taxon>Liliopsida</taxon>
        <taxon>Asparagales</taxon>
        <taxon>Orchidaceae</taxon>
        <taxon>Epidendroideae</taxon>
        <taxon>Malaxideae</taxon>
        <taxon>Dendrobiinae</taxon>
        <taxon>Dendrobium</taxon>
    </lineage>
</organism>
<name>A0ABD0UEA8_DENTH</name>
<keyword evidence="2" id="KW-1185">Reference proteome</keyword>
<reference evidence="1 2" key="1">
    <citation type="journal article" date="2024" name="Plant Biotechnol. J.">
        <title>Dendrobium thyrsiflorum genome and its molecular insights into genes involved in important horticultural traits.</title>
        <authorList>
            <person name="Chen B."/>
            <person name="Wang J.Y."/>
            <person name="Zheng P.J."/>
            <person name="Li K.L."/>
            <person name="Liang Y.M."/>
            <person name="Chen X.F."/>
            <person name="Zhang C."/>
            <person name="Zhao X."/>
            <person name="He X."/>
            <person name="Zhang G.Q."/>
            <person name="Liu Z.J."/>
            <person name="Xu Q."/>
        </authorList>
    </citation>
    <scope>NUCLEOTIDE SEQUENCE [LARGE SCALE GENOMIC DNA]</scope>
    <source>
        <strain evidence="1">GZMU011</strain>
    </source>
</reference>
<comment type="caution">
    <text evidence="1">The sequence shown here is derived from an EMBL/GenBank/DDBJ whole genome shotgun (WGS) entry which is preliminary data.</text>
</comment>
<dbReference type="EMBL" id="JANQDX010000017">
    <property type="protein sequence ID" value="KAL0908503.1"/>
    <property type="molecule type" value="Genomic_DNA"/>
</dbReference>
<sequence length="101" mass="10950">MIPSATSRLLSDGFTVCAGLSINLNVRVGVSRCRAALIDLRSREGGLPRVGGEEEEWLGRSEQLVGEGAVGGRSLLSWLEWRSFGPLQDTMEKKIHVADPT</sequence>
<dbReference type="Proteomes" id="UP001552299">
    <property type="component" value="Unassembled WGS sequence"/>
</dbReference>